<dbReference type="InterPro" id="IPR003593">
    <property type="entry name" value="AAA+_ATPase"/>
</dbReference>
<accession>A0A2S2F8A3</accession>
<dbReference type="SUPFAM" id="SSF52540">
    <property type="entry name" value="P-loop containing nucleoside triphosphate hydrolases"/>
    <property type="match status" value="1"/>
</dbReference>
<evidence type="ECO:0000313" key="3">
    <source>
        <dbReference type="Proteomes" id="UP000245977"/>
    </source>
</evidence>
<gene>
    <name evidence="2" type="ORF">DJ533_00395</name>
</gene>
<dbReference type="STRING" id="1871111.GCA_001704615_00873"/>
<dbReference type="SMART" id="SM00382">
    <property type="entry name" value="AAA"/>
    <property type="match status" value="1"/>
</dbReference>
<dbReference type="PANTHER" id="PTHR30050:SF4">
    <property type="entry name" value="ATP-BINDING PROTEIN RV3427C IN INSERTION SEQUENCE-RELATED"/>
    <property type="match status" value="1"/>
</dbReference>
<dbReference type="Proteomes" id="UP000245977">
    <property type="component" value="Plasmid p1_010030"/>
</dbReference>
<sequence length="342" mass="39645">MLKDCKKSHNKPLLIWKGFDMNTMVNVSKKEFQCETHGGYFKFESELNKNCPYCEQQEAKKTIENQVKKLDFGFIDLVEVPISCLKHGDQIVKVPEVISKHVQCPECRTEEMAEQLKTKMDERIKQECKKAELPVNSFGTFKQLAKTVKSEKQTRIYDRFKQYVLSMFESKTTEGHQNIYLTGDMGTGKTVMASILMQNIVLRSVKCDSLDPNDITFNATYKCLFITEAKLNAEIYATWRKDSESTYKALMAKLIKVPFLCIDDIGSVSQSEHLFEAYMMIIDERYKRRLPTIITSNVPFDQLQEIIGARAKDRFAEKNRIIVVNCDWEGYRTAQANEIEFF</sequence>
<dbReference type="InterPro" id="IPR027417">
    <property type="entry name" value="P-loop_NTPase"/>
</dbReference>
<geneLocation type="plasmid" evidence="2 3">
    <name>p1_010030</name>
</geneLocation>
<name>A0A2S2F8A3_9GAMM</name>
<dbReference type="EMBL" id="CP029389">
    <property type="protein sequence ID" value="AWL27177.1"/>
    <property type="molecule type" value="Genomic_DNA"/>
</dbReference>
<dbReference type="InterPro" id="IPR002611">
    <property type="entry name" value="IstB_ATP-bd"/>
</dbReference>
<dbReference type="GO" id="GO:0006260">
    <property type="term" value="P:DNA replication"/>
    <property type="evidence" value="ECO:0007669"/>
    <property type="project" value="TreeGrafter"/>
</dbReference>
<dbReference type="AlphaFoldDB" id="A0A2S2F8A3"/>
<keyword evidence="2" id="KW-0614">Plasmid</keyword>
<organism evidence="2 3">
    <name type="scientific">Acinetobacter defluvii</name>
    <dbReference type="NCBI Taxonomy" id="1871111"/>
    <lineage>
        <taxon>Bacteria</taxon>
        <taxon>Pseudomonadati</taxon>
        <taxon>Pseudomonadota</taxon>
        <taxon>Gammaproteobacteria</taxon>
        <taxon>Moraxellales</taxon>
        <taxon>Moraxellaceae</taxon>
        <taxon>Acinetobacter</taxon>
    </lineage>
</organism>
<dbReference type="OrthoDB" id="5956003at2"/>
<dbReference type="Gene3D" id="3.40.50.300">
    <property type="entry name" value="P-loop containing nucleotide triphosphate hydrolases"/>
    <property type="match status" value="1"/>
</dbReference>
<evidence type="ECO:0000259" key="1">
    <source>
        <dbReference type="SMART" id="SM00382"/>
    </source>
</evidence>
<keyword evidence="2" id="KW-0067">ATP-binding</keyword>
<dbReference type="KEGG" id="adv:DJ533_00395"/>
<protein>
    <submittedName>
        <fullName evidence="2">ATP-binding protein</fullName>
    </submittedName>
</protein>
<feature type="domain" description="AAA+ ATPase" evidence="1">
    <location>
        <begin position="175"/>
        <end position="327"/>
    </location>
</feature>
<proteinExistence type="predicted"/>
<reference evidence="2" key="1">
    <citation type="submission" date="2019-08" db="EMBL/GenBank/DDBJ databases">
        <title>The complete genome of Acinetobacter defluvii strain WCHAD010030.</title>
        <authorList>
            <person name="Hu Y."/>
            <person name="Qin J."/>
            <person name="Feng Y."/>
            <person name="Zong Z."/>
        </authorList>
    </citation>
    <scope>NUCLEOTIDE SEQUENCE</scope>
    <source>
        <strain evidence="2">WCHA30</strain>
        <plasmid evidence="2">p1_010030</plasmid>
    </source>
</reference>
<keyword evidence="2" id="KW-0547">Nucleotide-binding</keyword>
<dbReference type="Pfam" id="PF01695">
    <property type="entry name" value="IstB_IS21"/>
    <property type="match status" value="1"/>
</dbReference>
<dbReference type="GO" id="GO:0005524">
    <property type="term" value="F:ATP binding"/>
    <property type="evidence" value="ECO:0007669"/>
    <property type="project" value="UniProtKB-KW"/>
</dbReference>
<keyword evidence="3" id="KW-1185">Reference proteome</keyword>
<evidence type="ECO:0000313" key="2">
    <source>
        <dbReference type="EMBL" id="AWL27177.1"/>
    </source>
</evidence>
<dbReference type="PANTHER" id="PTHR30050">
    <property type="entry name" value="CHROMOSOMAL REPLICATION INITIATOR PROTEIN DNAA"/>
    <property type="match status" value="1"/>
</dbReference>